<dbReference type="EMBL" id="FQZF01000022">
    <property type="protein sequence ID" value="SHJ83646.1"/>
    <property type="molecule type" value="Genomic_DNA"/>
</dbReference>
<sequence length="167" mass="16947">MNMPETQNQNVHTHVVATFATHEAADSALQYLNADAIPRDRITIRTAEVSQQPPQAPHETDGKLQEDEHRNLRTMGTGLAASGAGMAAAGAVIATGGAALPAIAAAALAGLGAGAASEGVAAAASPDVVPDEEKAVAVLVVAAANVDQAERAKGVLRNTSALRVWEE</sequence>
<accession>A0A1M6MJR6</accession>
<dbReference type="AlphaFoldDB" id="A0A1M6MJR6"/>
<gene>
    <name evidence="1" type="ORF">SAMN02745194_03492</name>
</gene>
<name>A0A1M6MJR6_9PROT</name>
<evidence type="ECO:0000313" key="1">
    <source>
        <dbReference type="EMBL" id="SHJ83646.1"/>
    </source>
</evidence>
<protein>
    <submittedName>
        <fullName evidence="1">Uncharacterized protein</fullName>
    </submittedName>
</protein>
<proteinExistence type="predicted"/>
<organism evidence="1 2">
    <name type="scientific">Muricoccus roseus</name>
    <dbReference type="NCBI Taxonomy" id="198092"/>
    <lineage>
        <taxon>Bacteria</taxon>
        <taxon>Pseudomonadati</taxon>
        <taxon>Pseudomonadota</taxon>
        <taxon>Alphaproteobacteria</taxon>
        <taxon>Acetobacterales</taxon>
        <taxon>Roseomonadaceae</taxon>
        <taxon>Muricoccus</taxon>
    </lineage>
</organism>
<keyword evidence="2" id="KW-1185">Reference proteome</keyword>
<dbReference type="Proteomes" id="UP000184387">
    <property type="component" value="Unassembled WGS sequence"/>
</dbReference>
<evidence type="ECO:0000313" key="2">
    <source>
        <dbReference type="Proteomes" id="UP000184387"/>
    </source>
</evidence>
<reference evidence="1 2" key="1">
    <citation type="submission" date="2016-11" db="EMBL/GenBank/DDBJ databases">
        <authorList>
            <person name="Jaros S."/>
            <person name="Januszkiewicz K."/>
            <person name="Wedrychowicz H."/>
        </authorList>
    </citation>
    <scope>NUCLEOTIDE SEQUENCE [LARGE SCALE GENOMIC DNA]</scope>
    <source>
        <strain evidence="1 2">DSM 14916</strain>
    </source>
</reference>